<evidence type="ECO:0000256" key="2">
    <source>
        <dbReference type="ARBA" id="ARBA00022692"/>
    </source>
</evidence>
<dbReference type="Gene3D" id="1.20.1250.20">
    <property type="entry name" value="MFS general substrate transporter like domains"/>
    <property type="match status" value="1"/>
</dbReference>
<organism evidence="7 8">
    <name type="scientific">Desulfovibrio porci</name>
    <dbReference type="NCBI Taxonomy" id="2605782"/>
    <lineage>
        <taxon>Bacteria</taxon>
        <taxon>Pseudomonadati</taxon>
        <taxon>Thermodesulfobacteriota</taxon>
        <taxon>Desulfovibrionia</taxon>
        <taxon>Desulfovibrionales</taxon>
        <taxon>Desulfovibrionaceae</taxon>
        <taxon>Desulfovibrio</taxon>
    </lineage>
</organism>
<comment type="caution">
    <text evidence="7">The sequence shown here is derived from an EMBL/GenBank/DDBJ whole genome shotgun (WGS) entry which is preliminary data.</text>
</comment>
<evidence type="ECO:0000313" key="8">
    <source>
        <dbReference type="Proteomes" id="UP000477488"/>
    </source>
</evidence>
<feature type="transmembrane region" description="Helical" evidence="5">
    <location>
        <begin position="60"/>
        <end position="79"/>
    </location>
</feature>
<dbReference type="PANTHER" id="PTHR23514">
    <property type="entry name" value="BYPASS OF STOP CODON PROTEIN 6"/>
    <property type="match status" value="1"/>
</dbReference>
<evidence type="ECO:0000256" key="5">
    <source>
        <dbReference type="SAM" id="Phobius"/>
    </source>
</evidence>
<evidence type="ECO:0000256" key="3">
    <source>
        <dbReference type="ARBA" id="ARBA00022989"/>
    </source>
</evidence>
<dbReference type="SUPFAM" id="SSF103473">
    <property type="entry name" value="MFS general substrate transporter"/>
    <property type="match status" value="1"/>
</dbReference>
<dbReference type="CDD" id="cd17393">
    <property type="entry name" value="MFS_MosC_like"/>
    <property type="match status" value="1"/>
</dbReference>
<feature type="domain" description="Major facilitator superfamily (MFS) profile" evidence="6">
    <location>
        <begin position="19"/>
        <end position="398"/>
    </location>
</feature>
<protein>
    <submittedName>
        <fullName evidence="7">MFS transporter</fullName>
    </submittedName>
</protein>
<feature type="transmembrane region" description="Helical" evidence="5">
    <location>
        <begin position="219"/>
        <end position="239"/>
    </location>
</feature>
<feature type="transmembrane region" description="Helical" evidence="5">
    <location>
        <begin position="372"/>
        <end position="393"/>
    </location>
</feature>
<comment type="subcellular location">
    <subcellularLocation>
        <location evidence="1">Membrane</location>
        <topology evidence="1">Multi-pass membrane protein</topology>
    </subcellularLocation>
</comment>
<dbReference type="Proteomes" id="UP000477488">
    <property type="component" value="Unassembled WGS sequence"/>
</dbReference>
<dbReference type="AlphaFoldDB" id="A0A6L5XMK4"/>
<feature type="transmembrane region" description="Helical" evidence="5">
    <location>
        <begin position="20"/>
        <end position="40"/>
    </location>
</feature>
<dbReference type="InterPro" id="IPR051788">
    <property type="entry name" value="MFS_Transporter"/>
</dbReference>
<keyword evidence="3 5" id="KW-1133">Transmembrane helix</keyword>
<evidence type="ECO:0000256" key="1">
    <source>
        <dbReference type="ARBA" id="ARBA00004141"/>
    </source>
</evidence>
<dbReference type="PANTHER" id="PTHR23514:SF13">
    <property type="entry name" value="INNER MEMBRANE PROTEIN YBJJ"/>
    <property type="match status" value="1"/>
</dbReference>
<evidence type="ECO:0000313" key="7">
    <source>
        <dbReference type="EMBL" id="MSS28398.1"/>
    </source>
</evidence>
<dbReference type="InterPro" id="IPR036259">
    <property type="entry name" value="MFS_trans_sf"/>
</dbReference>
<accession>A0A6L5XMK4</accession>
<dbReference type="InterPro" id="IPR020846">
    <property type="entry name" value="MFS_dom"/>
</dbReference>
<keyword evidence="8" id="KW-1185">Reference proteome</keyword>
<proteinExistence type="predicted"/>
<dbReference type="RefSeq" id="WP_154511758.1">
    <property type="nucleotide sequence ID" value="NZ_JAXELC010000037.1"/>
</dbReference>
<feature type="transmembrane region" description="Helical" evidence="5">
    <location>
        <begin position="110"/>
        <end position="129"/>
    </location>
</feature>
<dbReference type="PROSITE" id="PS50850">
    <property type="entry name" value="MFS"/>
    <property type="match status" value="1"/>
</dbReference>
<reference evidence="7 8" key="1">
    <citation type="submission" date="2019-09" db="EMBL/GenBank/DDBJ databases">
        <title>In-depth cultivation of the pig gut microbiome towards novel bacterial diversity and tailored functional studies.</title>
        <authorList>
            <person name="Wylensek D."/>
            <person name="Hitch T.C.A."/>
            <person name="Clavel T."/>
        </authorList>
    </citation>
    <scope>NUCLEOTIDE SEQUENCE [LARGE SCALE GENOMIC DNA]</scope>
    <source>
        <strain evidence="7 8">PG-178-WT-4</strain>
    </source>
</reference>
<feature type="transmembrane region" description="Helical" evidence="5">
    <location>
        <begin position="86"/>
        <end position="104"/>
    </location>
</feature>
<gene>
    <name evidence="7" type="ORF">FYJ44_10220</name>
</gene>
<feature type="transmembrane region" description="Helical" evidence="5">
    <location>
        <begin position="287"/>
        <end position="305"/>
    </location>
</feature>
<sequence>MRHIFADHLHHLRPHSPKAYYRTAISSFFLVMGLIFASWASRIPDVKQHLGLSDAQLGGVLFAAPLGQVLSIAFSAWLIERCGSRNVVILSMILFGSSLVSLGLAPSTVLLFAALFSFGFTDNMLNISLNSQAVGVETLYGRSIMATFHGMWSLGGLAGGILGAVLAPLGVKPLVHFCLVFALSLAVLAGLRRWTLPRDVRLGKKRDAATDKPSYRPDLYLILLGFIAFGSMATEGAMYDWSSVYFAQVIRPGEELIRLGYVACMTAMVIGRFVADRLVSRYGVTPVLQLSGCCIAGGMALALLLPRLEAATAGLALVGFGMASVVPLCYSLAGKSRKVPTSVAISLVSSLSFLGFLACPPMVGFLSHLLDLRWALAPIVGAGAAIVCLAPVLRRLHA</sequence>
<feature type="transmembrane region" description="Helical" evidence="5">
    <location>
        <begin position="174"/>
        <end position="191"/>
    </location>
</feature>
<dbReference type="Pfam" id="PF07690">
    <property type="entry name" value="MFS_1"/>
    <property type="match status" value="1"/>
</dbReference>
<dbReference type="GO" id="GO:0022857">
    <property type="term" value="F:transmembrane transporter activity"/>
    <property type="evidence" value="ECO:0007669"/>
    <property type="project" value="InterPro"/>
</dbReference>
<dbReference type="GO" id="GO:0016020">
    <property type="term" value="C:membrane"/>
    <property type="evidence" value="ECO:0007669"/>
    <property type="project" value="UniProtKB-SubCell"/>
</dbReference>
<dbReference type="EMBL" id="VUMH01000010">
    <property type="protein sequence ID" value="MSS28398.1"/>
    <property type="molecule type" value="Genomic_DNA"/>
</dbReference>
<feature type="transmembrane region" description="Helical" evidence="5">
    <location>
        <begin position="259"/>
        <end position="275"/>
    </location>
</feature>
<feature type="transmembrane region" description="Helical" evidence="5">
    <location>
        <begin position="150"/>
        <end position="168"/>
    </location>
</feature>
<feature type="transmembrane region" description="Helical" evidence="5">
    <location>
        <begin position="345"/>
        <end position="366"/>
    </location>
</feature>
<evidence type="ECO:0000259" key="6">
    <source>
        <dbReference type="PROSITE" id="PS50850"/>
    </source>
</evidence>
<keyword evidence="2 5" id="KW-0812">Transmembrane</keyword>
<evidence type="ECO:0000256" key="4">
    <source>
        <dbReference type="ARBA" id="ARBA00023136"/>
    </source>
</evidence>
<dbReference type="InterPro" id="IPR011701">
    <property type="entry name" value="MFS"/>
</dbReference>
<name>A0A6L5XMK4_9BACT</name>
<keyword evidence="4 5" id="KW-0472">Membrane</keyword>
<feature type="transmembrane region" description="Helical" evidence="5">
    <location>
        <begin position="311"/>
        <end position="333"/>
    </location>
</feature>